<feature type="domain" description="Chalcone/stilbene synthase C-terminal" evidence="7">
    <location>
        <begin position="187"/>
        <end position="337"/>
    </location>
</feature>
<comment type="caution">
    <text evidence="8">The sequence shown here is derived from an EMBL/GenBank/DDBJ whole genome shotgun (WGS) entry which is preliminary data.</text>
</comment>
<dbReference type="PANTHER" id="PTHR11877:SF14">
    <property type="entry name" value="CHALCONE SYNTHASE"/>
    <property type="match status" value="1"/>
</dbReference>
<dbReference type="Pfam" id="PF02797">
    <property type="entry name" value="Chal_sti_synt_C"/>
    <property type="match status" value="1"/>
</dbReference>
<organism evidence="8 9">
    <name type="scientific">Papaver nudicaule</name>
    <name type="common">Iceland poppy</name>
    <dbReference type="NCBI Taxonomy" id="74823"/>
    <lineage>
        <taxon>Eukaryota</taxon>
        <taxon>Viridiplantae</taxon>
        <taxon>Streptophyta</taxon>
        <taxon>Embryophyta</taxon>
        <taxon>Tracheophyta</taxon>
        <taxon>Spermatophyta</taxon>
        <taxon>Magnoliopsida</taxon>
        <taxon>Ranunculales</taxon>
        <taxon>Papaveraceae</taxon>
        <taxon>Papaveroideae</taxon>
        <taxon>Papaver</taxon>
    </lineage>
</organism>
<protein>
    <recommendedName>
        <fullName evidence="10">Chalcone synthase</fullName>
    </recommendedName>
</protein>
<dbReference type="EMBL" id="JAJJMA010233984">
    <property type="protein sequence ID" value="MCL7042328.1"/>
    <property type="molecule type" value="Genomic_DNA"/>
</dbReference>
<dbReference type="InterPro" id="IPR012328">
    <property type="entry name" value="Chalcone/stilbene_synt_C"/>
</dbReference>
<evidence type="ECO:0000259" key="7">
    <source>
        <dbReference type="Pfam" id="PF02797"/>
    </source>
</evidence>
<dbReference type="Pfam" id="PF00195">
    <property type="entry name" value="Chal_sti_synt_N"/>
    <property type="match status" value="1"/>
</dbReference>
<evidence type="ECO:0000256" key="2">
    <source>
        <dbReference type="ARBA" id="ARBA00022679"/>
    </source>
</evidence>
<keyword evidence="9" id="KW-1185">Reference proteome</keyword>
<evidence type="ECO:0000256" key="5">
    <source>
        <dbReference type="RuleBase" id="RU003633"/>
    </source>
</evidence>
<feature type="domain" description="Chalcone/stilbene synthase N-terminal" evidence="6">
    <location>
        <begin position="8"/>
        <end position="176"/>
    </location>
</feature>
<dbReference type="InterPro" id="IPR016039">
    <property type="entry name" value="Thiolase-like"/>
</dbReference>
<keyword evidence="2 5" id="KW-0808">Transferase</keyword>
<evidence type="ECO:0000256" key="3">
    <source>
        <dbReference type="ARBA" id="ARBA00023315"/>
    </source>
</evidence>
<dbReference type="GO" id="GO:0016747">
    <property type="term" value="F:acyltransferase activity, transferring groups other than amino-acyl groups"/>
    <property type="evidence" value="ECO:0007669"/>
    <property type="project" value="InterPro"/>
</dbReference>
<feature type="active site" description="Acyl-thioester intermediate" evidence="4">
    <location>
        <position position="111"/>
    </location>
</feature>
<dbReference type="InterPro" id="IPR001099">
    <property type="entry name" value="Chalcone/stilbene_synt_N"/>
</dbReference>
<evidence type="ECO:0000259" key="6">
    <source>
        <dbReference type="Pfam" id="PF00195"/>
    </source>
</evidence>
<sequence>MYTAGAGSKIKKRHLHLTEEIMNEFPCMGNECMTGTSLDVRQEIMAVEIPKLAKEASLKAIEEWGQPKSNITHLVVTTLSCLDLPGVDHHLSKLLGLKATVRRFGLYNHGCYAGGSALRLAKDIAENNAGARVLVVSSEMSSINIFTGPSEDYLEPLVCQALFSDGASALIVGSDPDTSSGENPIFEIVSAYQTLFPDSDYDISGVWRQVGAIARLSKHVPDLVASNIEECLKEAFTPFGISDWNSLFWIVHPGGPRVLSQIELKLGLKENKMEATYKILSEYGNVLGACLYFAMDEMRKKSIKEAQSTTGEGLEWGVAFGFGPGLTVETLVLRSFPINMATEK</sequence>
<dbReference type="InterPro" id="IPR011141">
    <property type="entry name" value="Polyketide_synthase_type-III"/>
</dbReference>
<keyword evidence="3 5" id="KW-0012">Acyltransferase</keyword>
<evidence type="ECO:0000256" key="4">
    <source>
        <dbReference type="PIRSR" id="PIRSR000451-1"/>
    </source>
</evidence>
<dbReference type="Gene3D" id="3.40.47.10">
    <property type="match status" value="2"/>
</dbReference>
<dbReference type="FunFam" id="3.40.47.10:FF:000014">
    <property type="entry name" value="Chalcone synthase 1"/>
    <property type="match status" value="1"/>
</dbReference>
<name>A0AA42AVF9_PAPNU</name>
<accession>A0AA42AVF9</accession>
<dbReference type="AlphaFoldDB" id="A0AA42AVF9"/>
<dbReference type="PIRSF" id="PIRSF000451">
    <property type="entry name" value="PKS_III"/>
    <property type="match status" value="1"/>
</dbReference>
<proteinExistence type="inferred from homology"/>
<evidence type="ECO:0000256" key="1">
    <source>
        <dbReference type="ARBA" id="ARBA00005531"/>
    </source>
</evidence>
<reference evidence="8" key="1">
    <citation type="submission" date="2022-03" db="EMBL/GenBank/DDBJ databases">
        <title>A functionally conserved STORR gene fusion in Papaver species that diverged 16.8 million years ago.</title>
        <authorList>
            <person name="Catania T."/>
        </authorList>
    </citation>
    <scope>NUCLEOTIDE SEQUENCE</scope>
    <source>
        <strain evidence="8">S-191538</strain>
    </source>
</reference>
<dbReference type="PANTHER" id="PTHR11877">
    <property type="entry name" value="HYDROXYMETHYLGLUTARYL-COA SYNTHASE"/>
    <property type="match status" value="1"/>
</dbReference>
<evidence type="ECO:0000313" key="9">
    <source>
        <dbReference type="Proteomes" id="UP001177140"/>
    </source>
</evidence>
<comment type="similarity">
    <text evidence="1 5">Belongs to the thiolase-like superfamily. Chalcone/stilbene synthases family.</text>
</comment>
<dbReference type="CDD" id="cd00831">
    <property type="entry name" value="CHS_like"/>
    <property type="match status" value="1"/>
</dbReference>
<dbReference type="Proteomes" id="UP001177140">
    <property type="component" value="Unassembled WGS sequence"/>
</dbReference>
<dbReference type="SUPFAM" id="SSF53901">
    <property type="entry name" value="Thiolase-like"/>
    <property type="match status" value="1"/>
</dbReference>
<evidence type="ECO:0008006" key="10">
    <source>
        <dbReference type="Google" id="ProtNLM"/>
    </source>
</evidence>
<gene>
    <name evidence="8" type="ORF">MKW94_021754</name>
</gene>
<evidence type="ECO:0000313" key="8">
    <source>
        <dbReference type="EMBL" id="MCL7042328.1"/>
    </source>
</evidence>
<dbReference type="GO" id="GO:0030639">
    <property type="term" value="P:polyketide biosynthetic process"/>
    <property type="evidence" value="ECO:0007669"/>
    <property type="project" value="TreeGrafter"/>
</dbReference>
<dbReference type="FunFam" id="3.40.47.10:FF:000025">
    <property type="entry name" value="Chalcone synthase 2"/>
    <property type="match status" value="1"/>
</dbReference>